<comment type="caution">
    <text evidence="3">The sequence shown here is derived from an EMBL/GenBank/DDBJ whole genome shotgun (WGS) entry which is preliminary data.</text>
</comment>
<protein>
    <recommendedName>
        <fullName evidence="2">FAD/NAD(P)-binding domain-containing protein</fullName>
    </recommendedName>
</protein>
<dbReference type="Proteomes" id="UP000481861">
    <property type="component" value="Unassembled WGS sequence"/>
</dbReference>
<dbReference type="PANTHER" id="PTHR43735:SF5">
    <property type="entry name" value="FAD_NAD(P)-BINDING DOMAIN-CONTAINING PROTEIN"/>
    <property type="match status" value="1"/>
</dbReference>
<dbReference type="PANTHER" id="PTHR43735">
    <property type="entry name" value="APOPTOSIS-INDUCING FACTOR 1"/>
    <property type="match status" value="1"/>
</dbReference>
<gene>
    <name evidence="3" type="ORF">BDV95DRAFT_590566</name>
</gene>
<dbReference type="Gene3D" id="3.50.50.100">
    <property type="match status" value="1"/>
</dbReference>
<accession>A0A7C8IKF6</accession>
<keyword evidence="1" id="KW-0472">Membrane</keyword>
<keyword evidence="1" id="KW-0812">Transmembrane</keyword>
<evidence type="ECO:0000313" key="3">
    <source>
        <dbReference type="EMBL" id="KAF2876450.1"/>
    </source>
</evidence>
<dbReference type="GO" id="GO:0050660">
    <property type="term" value="F:flavin adenine dinucleotide binding"/>
    <property type="evidence" value="ECO:0007669"/>
    <property type="project" value="TreeGrafter"/>
</dbReference>
<feature type="domain" description="FAD/NAD(P)-binding" evidence="2">
    <location>
        <begin position="47"/>
        <end position="333"/>
    </location>
</feature>
<dbReference type="InterPro" id="IPR023753">
    <property type="entry name" value="FAD/NAD-binding_dom"/>
</dbReference>
<evidence type="ECO:0000259" key="2">
    <source>
        <dbReference type="Pfam" id="PF07992"/>
    </source>
</evidence>
<keyword evidence="1" id="KW-1133">Transmembrane helix</keyword>
<dbReference type="Pfam" id="PF07992">
    <property type="entry name" value="Pyr_redox_2"/>
    <property type="match status" value="1"/>
</dbReference>
<sequence length="374" mass="41020">MVPDNLYLIAKILVYILPYSLTLLRQRFSAFRHRHVYTALPASETKNVVVIGGSFAGVQIVKRLSETLPTGYRVVLLEKNSHLNYLFAFPRLAVARGLENWGFIPYKGITEGAPRGVFEHIKGEALEVTDGEVVLRNRERIGYEYLVVATGTSSSLPSKVTSTEREAARQELRGMQDRIADAKRIAVVGGGAVGVELVGDIKSFYPEKEVSLIHSRDSLLNSFGRELHKHVMQVFEEMGVAVLLNERPSIPEAGGTLRLLDGRELEFDLIIPCTGQRPNSAILSSLSSSSISKATSRILVQPTLQLADASLPHIFAFGDVAETGGPKMARAAFIQSEVVLQNILAMIKGQKSLKQYKPYALFEGSIKLTLGKSG</sequence>
<feature type="transmembrane region" description="Helical" evidence="1">
    <location>
        <begin position="6"/>
        <end position="24"/>
    </location>
</feature>
<dbReference type="OrthoDB" id="202203at2759"/>
<dbReference type="AlphaFoldDB" id="A0A7C8IKF6"/>
<evidence type="ECO:0000313" key="4">
    <source>
        <dbReference type="Proteomes" id="UP000481861"/>
    </source>
</evidence>
<evidence type="ECO:0000256" key="1">
    <source>
        <dbReference type="SAM" id="Phobius"/>
    </source>
</evidence>
<proteinExistence type="predicted"/>
<dbReference type="GO" id="GO:0004174">
    <property type="term" value="F:electron-transferring-flavoprotein dehydrogenase activity"/>
    <property type="evidence" value="ECO:0007669"/>
    <property type="project" value="TreeGrafter"/>
</dbReference>
<dbReference type="PRINTS" id="PR00368">
    <property type="entry name" value="FADPNR"/>
</dbReference>
<reference evidence="3 4" key="1">
    <citation type="submission" date="2020-01" db="EMBL/GenBank/DDBJ databases">
        <authorList>
            <consortium name="DOE Joint Genome Institute"/>
            <person name="Haridas S."/>
            <person name="Albert R."/>
            <person name="Binder M."/>
            <person name="Bloem J."/>
            <person name="Labutti K."/>
            <person name="Salamov A."/>
            <person name="Andreopoulos B."/>
            <person name="Baker S.E."/>
            <person name="Barry K."/>
            <person name="Bills G."/>
            <person name="Bluhm B.H."/>
            <person name="Cannon C."/>
            <person name="Castanera R."/>
            <person name="Culley D.E."/>
            <person name="Daum C."/>
            <person name="Ezra D."/>
            <person name="Gonzalez J.B."/>
            <person name="Henrissat B."/>
            <person name="Kuo A."/>
            <person name="Liang C."/>
            <person name="Lipzen A."/>
            <person name="Lutzoni F."/>
            <person name="Magnuson J."/>
            <person name="Mondo S."/>
            <person name="Nolan M."/>
            <person name="Ohm R."/>
            <person name="Pangilinan J."/>
            <person name="Park H.-J.H."/>
            <person name="Ramirez L."/>
            <person name="Alfaro M."/>
            <person name="Sun H."/>
            <person name="Tritt A."/>
            <person name="Yoshinaga Y."/>
            <person name="Zwiers L.-H.L."/>
            <person name="Turgeon B.G."/>
            <person name="Goodwin S.B."/>
            <person name="Spatafora J.W."/>
            <person name="Crous P.W."/>
            <person name="Grigoriev I.V."/>
        </authorList>
    </citation>
    <scope>NUCLEOTIDE SEQUENCE [LARGE SCALE GENOMIC DNA]</scope>
    <source>
        <strain evidence="3 4">CBS 611.86</strain>
    </source>
</reference>
<dbReference type="EMBL" id="JAADJZ010000003">
    <property type="protein sequence ID" value="KAF2876450.1"/>
    <property type="molecule type" value="Genomic_DNA"/>
</dbReference>
<name>A0A7C8IKF6_9PLEO</name>
<keyword evidence="4" id="KW-1185">Reference proteome</keyword>
<dbReference type="SUPFAM" id="SSF51905">
    <property type="entry name" value="FAD/NAD(P)-binding domain"/>
    <property type="match status" value="1"/>
</dbReference>
<dbReference type="GO" id="GO:0005737">
    <property type="term" value="C:cytoplasm"/>
    <property type="evidence" value="ECO:0007669"/>
    <property type="project" value="TreeGrafter"/>
</dbReference>
<dbReference type="InterPro" id="IPR036188">
    <property type="entry name" value="FAD/NAD-bd_sf"/>
</dbReference>
<organism evidence="3 4">
    <name type="scientific">Massariosphaeria phaeospora</name>
    <dbReference type="NCBI Taxonomy" id="100035"/>
    <lineage>
        <taxon>Eukaryota</taxon>
        <taxon>Fungi</taxon>
        <taxon>Dikarya</taxon>
        <taxon>Ascomycota</taxon>
        <taxon>Pezizomycotina</taxon>
        <taxon>Dothideomycetes</taxon>
        <taxon>Pleosporomycetidae</taxon>
        <taxon>Pleosporales</taxon>
        <taxon>Pleosporales incertae sedis</taxon>
        <taxon>Massariosphaeria</taxon>
    </lineage>
</organism>
<dbReference type="PRINTS" id="PR00469">
    <property type="entry name" value="PNDRDTASEII"/>
</dbReference>